<comment type="caution">
    <text evidence="2">The sequence shown here is derived from an EMBL/GenBank/DDBJ whole genome shotgun (WGS) entry which is preliminary data.</text>
</comment>
<sequence>MIRITFLVILFLIQTYGLFNSIRLWIEPSLTVRAVKNANSKEAKVIGAYATFAMGIVYATTFILCARILPNRNMTMAFLVLAAIEIFLIVPRLNQINRDYSGTIDEQIEKNIKRVTSYKSVLSFIFNLIETVIIANGLYLIFVGGVIND</sequence>
<keyword evidence="1" id="KW-0472">Membrane</keyword>
<accession>A0ABT4K6M7</accession>
<evidence type="ECO:0000313" key="2">
    <source>
        <dbReference type="EMBL" id="MCZ3781387.1"/>
    </source>
</evidence>
<proteinExistence type="predicted"/>
<evidence type="ECO:0008006" key="4">
    <source>
        <dbReference type="Google" id="ProtNLM"/>
    </source>
</evidence>
<feature type="transmembrane region" description="Helical" evidence="1">
    <location>
        <begin position="46"/>
        <end position="69"/>
    </location>
</feature>
<reference evidence="2 3" key="1">
    <citation type="submission" date="2022-01" db="EMBL/GenBank/DDBJ databases">
        <title>VMRC isolate genome collection.</title>
        <authorList>
            <person name="France M."/>
            <person name="Rutt L."/>
            <person name="Humphrys M."/>
            <person name="Ravel J."/>
        </authorList>
    </citation>
    <scope>NUCLEOTIDE SEQUENCE [LARGE SCALE GENOMIC DNA]</scope>
    <source>
        <strain evidence="2 3">C0030B4</strain>
    </source>
</reference>
<keyword evidence="1" id="KW-0812">Transmembrane</keyword>
<dbReference type="RefSeq" id="WP_269257290.1">
    <property type="nucleotide sequence ID" value="NZ_JAKHMK010000006.1"/>
</dbReference>
<feature type="transmembrane region" description="Helical" evidence="1">
    <location>
        <begin position="75"/>
        <end position="93"/>
    </location>
</feature>
<feature type="transmembrane region" description="Helical" evidence="1">
    <location>
        <begin position="6"/>
        <end position="26"/>
    </location>
</feature>
<dbReference type="EMBL" id="JAKHMS010000007">
    <property type="protein sequence ID" value="MCZ3781387.1"/>
    <property type="molecule type" value="Genomic_DNA"/>
</dbReference>
<evidence type="ECO:0000256" key="1">
    <source>
        <dbReference type="SAM" id="Phobius"/>
    </source>
</evidence>
<name>A0ABT4K6M7_9LACO</name>
<organism evidence="2 3">
    <name type="scientific">Limosilactobacillus vaginalis</name>
    <dbReference type="NCBI Taxonomy" id="1633"/>
    <lineage>
        <taxon>Bacteria</taxon>
        <taxon>Bacillati</taxon>
        <taxon>Bacillota</taxon>
        <taxon>Bacilli</taxon>
        <taxon>Lactobacillales</taxon>
        <taxon>Lactobacillaceae</taxon>
        <taxon>Limosilactobacillus</taxon>
    </lineage>
</organism>
<dbReference type="Proteomes" id="UP001527392">
    <property type="component" value="Unassembled WGS sequence"/>
</dbReference>
<protein>
    <recommendedName>
        <fullName evidence="4">DUF1772 domain-containing protein</fullName>
    </recommendedName>
</protein>
<evidence type="ECO:0000313" key="3">
    <source>
        <dbReference type="Proteomes" id="UP001527392"/>
    </source>
</evidence>
<keyword evidence="1" id="KW-1133">Transmembrane helix</keyword>
<feature type="transmembrane region" description="Helical" evidence="1">
    <location>
        <begin position="121"/>
        <end position="147"/>
    </location>
</feature>
<gene>
    <name evidence="2" type="ORF">L2504_04420</name>
</gene>
<keyword evidence="3" id="KW-1185">Reference proteome</keyword>